<keyword evidence="1" id="KW-0677">Repeat</keyword>
<feature type="repeat" description="ANK" evidence="3">
    <location>
        <begin position="888"/>
        <end position="920"/>
    </location>
</feature>
<dbReference type="SUPFAM" id="SSF52540">
    <property type="entry name" value="P-loop containing nucleoside triphosphate hydrolases"/>
    <property type="match status" value="1"/>
</dbReference>
<dbReference type="Gene3D" id="3.40.50.300">
    <property type="entry name" value="P-loop containing nucleotide triphosphate hydrolases"/>
    <property type="match status" value="1"/>
</dbReference>
<evidence type="ECO:0000256" key="1">
    <source>
        <dbReference type="ARBA" id="ARBA00022737"/>
    </source>
</evidence>
<reference evidence="7 8" key="1">
    <citation type="submission" date="2020-05" db="EMBL/GenBank/DDBJ databases">
        <title>Identification and distribution of gene clusters putatively required for synthesis of sphingolipid metabolism inhibitors in phylogenetically diverse species of the filamentous fungus Fusarium.</title>
        <authorList>
            <person name="Kim H.-S."/>
            <person name="Busman M."/>
            <person name="Brown D.W."/>
            <person name="Divon H."/>
            <person name="Uhlig S."/>
            <person name="Proctor R.H."/>
        </authorList>
    </citation>
    <scope>NUCLEOTIDE SEQUENCE [LARGE SCALE GENOMIC DNA]</scope>
    <source>
        <strain evidence="7 8">NRRL 66243</strain>
    </source>
</reference>
<keyword evidence="2 3" id="KW-0040">ANK repeat</keyword>
<evidence type="ECO:0000259" key="5">
    <source>
        <dbReference type="Pfam" id="PF14479"/>
    </source>
</evidence>
<dbReference type="PROSITE" id="PS50088">
    <property type="entry name" value="ANK_REPEAT"/>
    <property type="match status" value="8"/>
</dbReference>
<feature type="domain" description="Nephrocystin 3-like N-terminal" evidence="6">
    <location>
        <begin position="226"/>
        <end position="391"/>
    </location>
</feature>
<dbReference type="OrthoDB" id="539213at2759"/>
<dbReference type="InterPro" id="IPR029498">
    <property type="entry name" value="HeLo_dom"/>
</dbReference>
<dbReference type="AlphaFoldDB" id="A0A8H5W292"/>
<feature type="repeat" description="ANK" evidence="3">
    <location>
        <begin position="985"/>
        <end position="1007"/>
    </location>
</feature>
<feature type="repeat" description="ANK" evidence="3">
    <location>
        <begin position="855"/>
        <end position="887"/>
    </location>
</feature>
<feature type="repeat" description="ANK" evidence="3">
    <location>
        <begin position="789"/>
        <end position="821"/>
    </location>
</feature>
<dbReference type="SMART" id="SM00248">
    <property type="entry name" value="ANK"/>
    <property type="match status" value="13"/>
</dbReference>
<feature type="repeat" description="ANK" evidence="3">
    <location>
        <begin position="822"/>
        <end position="854"/>
    </location>
</feature>
<feature type="domain" description="Prion-inhibition and propagation HeLo" evidence="5">
    <location>
        <begin position="6"/>
        <end position="156"/>
    </location>
</feature>
<protein>
    <submittedName>
        <fullName evidence="7">Ankyrin repeat domain protein</fullName>
    </submittedName>
</protein>
<dbReference type="SUPFAM" id="SSF48403">
    <property type="entry name" value="Ankyrin repeat"/>
    <property type="match status" value="2"/>
</dbReference>
<dbReference type="Gene3D" id="1.20.120.1020">
    <property type="entry name" value="Prion-inhibition and propagation, HeLo domain"/>
    <property type="match status" value="1"/>
</dbReference>
<dbReference type="Pfam" id="PF14479">
    <property type="entry name" value="HeLo"/>
    <property type="match status" value="1"/>
</dbReference>
<proteinExistence type="predicted"/>
<dbReference type="Gene3D" id="1.25.40.20">
    <property type="entry name" value="Ankyrin repeat-containing domain"/>
    <property type="match status" value="3"/>
</dbReference>
<dbReference type="PRINTS" id="PR01415">
    <property type="entry name" value="ANKYRIN"/>
</dbReference>
<dbReference type="InterPro" id="IPR038305">
    <property type="entry name" value="HeLo_sf"/>
</dbReference>
<feature type="compositionally biased region" description="Polar residues" evidence="4">
    <location>
        <begin position="90"/>
        <end position="119"/>
    </location>
</feature>
<dbReference type="Pfam" id="PF12796">
    <property type="entry name" value="Ank_2"/>
    <property type="match status" value="4"/>
</dbReference>
<sequence>MEPVGLAVGLVGLFSTCMDIMQRVDSYRTAGRDSRQLDAQLNATMHLFERWGDGVGISKGKLSDNHHPDLDNSRTFAVVQGLLKSIKDFSMTSSEPPNPNALQKTPSFPLSGDLSSHGSKISKWKKTTWALRGKLKEASHVQALASLVSDLYSVVAPDNTGSKALTRTPSSKDLSTSQPYAEEIRELLQKIEEEMEAEKTRDLHAWLGAPKPNDVFSDSNDTRVEETCEWILRRDEFLEWQKTSSPSQVLWIKGPAGFGKTFLCAKIVQELERIAQRPVAHFFLSSRYEGRDDPFSTIRVWLTMLMQRNSTIRDMVARARLSQHESLANQATILRVFRDVVVGTPDCILVLDGLDECTGMTSTDTKSVPHFLQELRIAITNTTTKILISSRGDALIQQGLSEFTRYSEYTIIPDDVGADLMAYSSELVNAKLPNKDESTRASIAQRMKDRSEGQFQWVKLQEGSLRKGRSRKQLERKIDETPSGLDSLYDREWNRINSMGDSDKDRAFSLLRWAAFAFRPLTVYEIAESVLITEDLEEFPFEEMPDCVDNDYVDSMILELCGSLIEVRHVSSSRNTEYPERIKESEEDSVGLQEVHLSHFSVKEYLLLKTFPGTGALLSNETLRVANLNIHNTILAKLCLHFISFRGVWEILKMNNNERSAKHFTFYAVDEGLEHCRGVETMDPDLQQAINAFPYSLNENWPFMREFVETRIFDADPDIQERSMTPFVFAVCSGLTDTVAHIIREGSFDMEDRSFGNSTPLFWACFVESQDIVELLVDNGADINARCRQGQVPLHISVEDGGDGIAKHLISKGADVSVVDDERQTPLNLASMSGNTEVVRQLIDSGADISHETAEGFTPLSMASSRGFLELAKLLIKSGADVNQVAANGHPPLFLAVWCNHSELAELLIDEGAELNEIGFQGRVFSLLAVAAGNGHHNMAKALISKGLNPTETQPLLLAASYGAYGGFSIDFDAKEAAESPDFPRSGYQQVLKLLLQSGADVNASDAGGYTPLYIASFCGFIDIVEFLIQNGAGLNVKTLGGETALHSSCAMGHLRITQLLIHHGANVAFKDNSGHNTLHHACRSGHIGVAKLIIGLSKRQTFDEADYWGSTPLSIGARFGGVGIIRALLNTGAVDVESSDTFGRAPAFWATSRGHDAVARLLAKRNTYQDLGTDMKVEDSVQEQNRNMRAYCDISCLSLGGHCFDETHELVPVEAEADN</sequence>
<dbReference type="Proteomes" id="UP000530670">
    <property type="component" value="Unassembled WGS sequence"/>
</dbReference>
<dbReference type="GeneID" id="59302301"/>
<dbReference type="PANTHER" id="PTHR24198">
    <property type="entry name" value="ANKYRIN REPEAT AND PROTEIN KINASE DOMAIN-CONTAINING PROTEIN"/>
    <property type="match status" value="1"/>
</dbReference>
<accession>A0A8H5W292</accession>
<feature type="repeat" description="ANK" evidence="3">
    <location>
        <begin position="1008"/>
        <end position="1040"/>
    </location>
</feature>
<name>A0A8H5W292_9HYPO</name>
<keyword evidence="8" id="KW-1185">Reference proteome</keyword>
<feature type="repeat" description="ANK" evidence="3">
    <location>
        <begin position="1041"/>
        <end position="1073"/>
    </location>
</feature>
<dbReference type="EMBL" id="JAAQRI010000070">
    <property type="protein sequence ID" value="KAF5642229.1"/>
    <property type="molecule type" value="Genomic_DNA"/>
</dbReference>
<dbReference type="InterPro" id="IPR036770">
    <property type="entry name" value="Ankyrin_rpt-contain_sf"/>
</dbReference>
<dbReference type="PANTHER" id="PTHR24198:SF165">
    <property type="entry name" value="ANKYRIN REPEAT-CONTAINING PROTEIN-RELATED"/>
    <property type="match status" value="1"/>
</dbReference>
<feature type="repeat" description="ANK" evidence="3">
    <location>
        <begin position="756"/>
        <end position="788"/>
    </location>
</feature>
<dbReference type="Pfam" id="PF13637">
    <property type="entry name" value="Ank_4"/>
    <property type="match status" value="1"/>
</dbReference>
<dbReference type="PROSITE" id="PS50297">
    <property type="entry name" value="ANK_REP_REGION"/>
    <property type="match status" value="7"/>
</dbReference>
<evidence type="ECO:0000259" key="6">
    <source>
        <dbReference type="Pfam" id="PF24883"/>
    </source>
</evidence>
<dbReference type="InterPro" id="IPR056884">
    <property type="entry name" value="NPHP3-like_N"/>
</dbReference>
<feature type="region of interest" description="Disordered" evidence="4">
    <location>
        <begin position="89"/>
        <end position="119"/>
    </location>
</feature>
<dbReference type="InterPro" id="IPR027417">
    <property type="entry name" value="P-loop_NTPase"/>
</dbReference>
<evidence type="ECO:0000313" key="7">
    <source>
        <dbReference type="EMBL" id="KAF5642229.1"/>
    </source>
</evidence>
<gene>
    <name evidence="7" type="ORF">FTJAE_3704</name>
</gene>
<dbReference type="Pfam" id="PF24883">
    <property type="entry name" value="NPHP3_N"/>
    <property type="match status" value="1"/>
</dbReference>
<evidence type="ECO:0000256" key="4">
    <source>
        <dbReference type="SAM" id="MobiDB-lite"/>
    </source>
</evidence>
<comment type="caution">
    <text evidence="7">The sequence shown here is derived from an EMBL/GenBank/DDBJ whole genome shotgun (WGS) entry which is preliminary data.</text>
</comment>
<evidence type="ECO:0000256" key="3">
    <source>
        <dbReference type="PROSITE-ProRule" id="PRU00023"/>
    </source>
</evidence>
<dbReference type="RefSeq" id="XP_037209118.1">
    <property type="nucleotide sequence ID" value="XM_037350031.1"/>
</dbReference>
<evidence type="ECO:0000313" key="8">
    <source>
        <dbReference type="Proteomes" id="UP000530670"/>
    </source>
</evidence>
<organism evidence="7 8">
    <name type="scientific">Fusarium tjaetaba</name>
    <dbReference type="NCBI Taxonomy" id="1567544"/>
    <lineage>
        <taxon>Eukaryota</taxon>
        <taxon>Fungi</taxon>
        <taxon>Dikarya</taxon>
        <taxon>Ascomycota</taxon>
        <taxon>Pezizomycotina</taxon>
        <taxon>Sordariomycetes</taxon>
        <taxon>Hypocreomycetidae</taxon>
        <taxon>Hypocreales</taxon>
        <taxon>Nectriaceae</taxon>
        <taxon>Fusarium</taxon>
        <taxon>Fusarium fujikuroi species complex</taxon>
    </lineage>
</organism>
<feature type="region of interest" description="Disordered" evidence="4">
    <location>
        <begin position="159"/>
        <end position="178"/>
    </location>
</feature>
<evidence type="ECO:0000256" key="2">
    <source>
        <dbReference type="ARBA" id="ARBA00023043"/>
    </source>
</evidence>
<dbReference type="InterPro" id="IPR002110">
    <property type="entry name" value="Ankyrin_rpt"/>
</dbReference>